<reference evidence="1 2" key="1">
    <citation type="submission" date="2015-08" db="EMBL/GenBank/DDBJ databases">
        <authorList>
            <person name="Davis N."/>
            <person name="Domingos A."/>
            <person name="Holland C."/>
            <person name="Houk L.J."/>
            <person name="Hueter N."/>
            <person name="Molina L."/>
            <person name="Sontag M."/>
            <person name="Saintfleur O."/>
            <person name="Swinford C."/>
            <person name="Villalobos-Ayala K."/>
            <person name="Carroll M."/>
            <person name="Cottrell-Yongye A."/>
            <person name="D'Elia T."/>
            <person name="Delesalle V.A."/>
            <person name="Bradley K.W."/>
            <person name="Asai D.J."/>
            <person name="Bowman C.A."/>
            <person name="Russell D.A."/>
            <person name="Pope W.H."/>
            <person name="Jacobs-Sera D."/>
            <person name="Hendrix R.W."/>
            <person name="Hatfull G.F."/>
        </authorList>
    </citation>
    <scope>NUCLEOTIDE SEQUENCE [LARGE SCALE GENOMIC DNA]</scope>
</reference>
<gene>
    <name evidence="1" type="ORF">SEA_LUMOS_41</name>
</gene>
<accession>A0A0K2CM08</accession>
<organism evidence="1 2">
    <name type="scientific">Mycobacterium phage Lumos</name>
    <dbReference type="NCBI Taxonomy" id="1701852"/>
    <lineage>
        <taxon>Viruses</taxon>
        <taxon>Duplodnaviria</taxon>
        <taxon>Heunggongvirae</taxon>
        <taxon>Uroviricota</taxon>
        <taxon>Caudoviricetes</taxon>
        <taxon>Vilmaviridae</taxon>
        <taxon>Lclasvirinae</taxon>
        <taxon>Lumosvirus</taxon>
        <taxon>Lumosvirus lumos</taxon>
    </lineage>
</organism>
<keyword evidence="2" id="KW-1185">Reference proteome</keyword>
<name>A0A0K2CM08_9CAUD</name>
<dbReference type="InterPro" id="IPR045677">
    <property type="entry name" value="DUF6197"/>
</dbReference>
<evidence type="ECO:0000313" key="1">
    <source>
        <dbReference type="EMBL" id="ALA06557.1"/>
    </source>
</evidence>
<proteinExistence type="predicted"/>
<dbReference type="EMBL" id="KT372003">
    <property type="protein sequence ID" value="ALA06557.1"/>
    <property type="molecule type" value="Genomic_DNA"/>
</dbReference>
<dbReference type="Pfam" id="PF19698">
    <property type="entry name" value="DUF6197"/>
    <property type="match status" value="1"/>
</dbReference>
<evidence type="ECO:0000313" key="2">
    <source>
        <dbReference type="Proteomes" id="UP000223849"/>
    </source>
</evidence>
<dbReference type="Proteomes" id="UP000223849">
    <property type="component" value="Segment"/>
</dbReference>
<protein>
    <submittedName>
        <fullName evidence="1">Uncharacterized protein</fullName>
    </submittedName>
</protein>
<sequence length="131" mass="14655">MTEQPELEFPFHMQLTEPDYDSAKALKDALELLRKDGWGRGKFYDQSTGKRDSLGALGAPFGTTRPEAVDYLAYAVRMRDGAPPIPASMDPQRVVIAWNDGFRRKFSEVESVFKAAIRYAEGKGVSVRPGR</sequence>